<sequence length="485" mass="53483">MSQGCLRKQCHGDPQCSLSSTEQEFITDGSWSCVHKIGSGHYPISTIPDLGFQPLLATGKLIFVAIKISSHVNACGSDLGPVSRNSSTAEALHMRNVSGKGENSKILRVKVSHLDCLESPKEKRANNRSKAEKLGSLAITECAHFWRDGEERLPATDPPPPAGTASPVERGIFWSRELEERVPPGFAAEEAAAWLAAARAARVASLERGGCGRSSNRLARLSDGSRACVRYGINPEQIQGEALSYHLAGVLGMQERLPPMALALVEARGRQWEPVREELRGSHWAEGAVVSLTRWVDNLTAVVAPAPWGAEAGAGRRLQPLSAGELSGLPPSQLVELVQWSDLILFDYLTANFDRLVSNLFSLQWDPRVMRRATSNLLRGPDGGLVFMDNEAGLVHGYRLLAMWDPYNEPLLRSVCVFREGTARRVAELHRRRSAAAELRRRYRAREPLWARLGFLSERQAELLQARVDFVHRHIAHCRAQAALL</sequence>
<dbReference type="Proteomes" id="UP000796761">
    <property type="component" value="Unassembled WGS sequence"/>
</dbReference>
<dbReference type="PANTHER" id="PTHR13147:SF5">
    <property type="entry name" value="FOUR-JOINTED BOX PROTEIN 1"/>
    <property type="match status" value="1"/>
</dbReference>
<proteinExistence type="predicted"/>
<protein>
    <recommendedName>
        <fullName evidence="3">Four-jointed box protein 1</fullName>
    </recommendedName>
</protein>
<name>A0A8K1GT01_9PASS</name>
<gene>
    <name evidence="1" type="ORF">HGM15179_002289</name>
</gene>
<reference evidence="1" key="1">
    <citation type="submission" date="2019-04" db="EMBL/GenBank/DDBJ databases">
        <title>Genome assembly of Zosterops borbonicus 15179.</title>
        <authorList>
            <person name="Leroy T."/>
            <person name="Anselmetti Y."/>
            <person name="Tilak M.-K."/>
            <person name="Nabholz B."/>
        </authorList>
    </citation>
    <scope>NUCLEOTIDE SEQUENCE</scope>
    <source>
        <strain evidence="1">HGM_15179</strain>
        <tissue evidence="1">Muscle</tissue>
    </source>
</reference>
<dbReference type="AlphaFoldDB" id="A0A8K1GT01"/>
<dbReference type="GO" id="GO:0005615">
    <property type="term" value="C:extracellular space"/>
    <property type="evidence" value="ECO:0007669"/>
    <property type="project" value="TreeGrafter"/>
</dbReference>
<evidence type="ECO:0008006" key="3">
    <source>
        <dbReference type="Google" id="ProtNLM"/>
    </source>
</evidence>
<dbReference type="OrthoDB" id="10055077at2759"/>
<dbReference type="PRINTS" id="PR02072">
    <property type="entry name" value="4JOINTEDBOX1"/>
</dbReference>
<dbReference type="GO" id="GO:0007267">
    <property type="term" value="P:cell-cell signaling"/>
    <property type="evidence" value="ECO:0007669"/>
    <property type="project" value="TreeGrafter"/>
</dbReference>
<organism evidence="1 2">
    <name type="scientific">Zosterops borbonicus</name>
    <dbReference type="NCBI Taxonomy" id="364589"/>
    <lineage>
        <taxon>Eukaryota</taxon>
        <taxon>Metazoa</taxon>
        <taxon>Chordata</taxon>
        <taxon>Craniata</taxon>
        <taxon>Vertebrata</taxon>
        <taxon>Euteleostomi</taxon>
        <taxon>Archelosauria</taxon>
        <taxon>Archosauria</taxon>
        <taxon>Dinosauria</taxon>
        <taxon>Saurischia</taxon>
        <taxon>Theropoda</taxon>
        <taxon>Coelurosauria</taxon>
        <taxon>Aves</taxon>
        <taxon>Neognathae</taxon>
        <taxon>Neoaves</taxon>
        <taxon>Telluraves</taxon>
        <taxon>Australaves</taxon>
        <taxon>Passeriformes</taxon>
        <taxon>Sylvioidea</taxon>
        <taxon>Zosteropidae</taxon>
        <taxon>Zosterops</taxon>
    </lineage>
</organism>
<comment type="caution">
    <text evidence="1">The sequence shown here is derived from an EMBL/GenBank/DDBJ whole genome shotgun (WGS) entry which is preliminary data.</text>
</comment>
<accession>A0A8K1GT01</accession>
<evidence type="ECO:0000313" key="1">
    <source>
        <dbReference type="EMBL" id="TRZ24824.1"/>
    </source>
</evidence>
<dbReference type="InterPro" id="IPR024868">
    <property type="entry name" value="FJX1/FJ"/>
</dbReference>
<keyword evidence="2" id="KW-1185">Reference proteome</keyword>
<dbReference type="EMBL" id="SWJQ01000039">
    <property type="protein sequence ID" value="TRZ24824.1"/>
    <property type="molecule type" value="Genomic_DNA"/>
</dbReference>
<evidence type="ECO:0000313" key="2">
    <source>
        <dbReference type="Proteomes" id="UP000796761"/>
    </source>
</evidence>
<dbReference type="PANTHER" id="PTHR13147">
    <property type="entry name" value="FOUR-JOINTED BOX PROTEIN 1"/>
    <property type="match status" value="1"/>
</dbReference>